<accession>A0AAV1J7H5</accession>
<proteinExistence type="predicted"/>
<dbReference type="EMBL" id="CAVLEF010000006">
    <property type="protein sequence ID" value="CAK1545314.1"/>
    <property type="molecule type" value="Genomic_DNA"/>
</dbReference>
<protein>
    <submittedName>
        <fullName evidence="3">Uncharacterized protein</fullName>
    </submittedName>
</protein>
<feature type="region of interest" description="Disordered" evidence="1">
    <location>
        <begin position="86"/>
        <end position="110"/>
    </location>
</feature>
<evidence type="ECO:0000313" key="3">
    <source>
        <dbReference type="EMBL" id="CAK1545314.1"/>
    </source>
</evidence>
<feature type="chain" id="PRO_5043617655" evidence="2">
    <location>
        <begin position="21"/>
        <end position="110"/>
    </location>
</feature>
<comment type="caution">
    <text evidence="3">The sequence shown here is derived from an EMBL/GenBank/DDBJ whole genome shotgun (WGS) entry which is preliminary data.</text>
</comment>
<evidence type="ECO:0000313" key="4">
    <source>
        <dbReference type="Proteomes" id="UP001497472"/>
    </source>
</evidence>
<name>A0AAV1J7H5_9NEOP</name>
<evidence type="ECO:0000256" key="2">
    <source>
        <dbReference type="SAM" id="SignalP"/>
    </source>
</evidence>
<sequence length="110" mass="12714">MISKIIALVFLAITIAVCAAGDDIWKPKPVIIPNWNPNAKTKPWQYIGGRRPRSVEELREEEFDSFRTVESFDSVERFRRSPKSVESLNDLDSRSMERVKRSPKSVESIY</sequence>
<keyword evidence="2" id="KW-0732">Signal</keyword>
<reference evidence="3 4" key="1">
    <citation type="submission" date="2023-11" db="EMBL/GenBank/DDBJ databases">
        <authorList>
            <person name="Okamura Y."/>
        </authorList>
    </citation>
    <scope>NUCLEOTIDE SEQUENCE [LARGE SCALE GENOMIC DNA]</scope>
</reference>
<gene>
    <name evidence="3" type="ORF">LNINA_LOCUS4982</name>
</gene>
<dbReference type="AlphaFoldDB" id="A0AAV1J7H5"/>
<feature type="compositionally biased region" description="Basic and acidic residues" evidence="1">
    <location>
        <begin position="91"/>
        <end position="100"/>
    </location>
</feature>
<evidence type="ECO:0000256" key="1">
    <source>
        <dbReference type="SAM" id="MobiDB-lite"/>
    </source>
</evidence>
<organism evidence="3 4">
    <name type="scientific">Leptosia nina</name>
    <dbReference type="NCBI Taxonomy" id="320188"/>
    <lineage>
        <taxon>Eukaryota</taxon>
        <taxon>Metazoa</taxon>
        <taxon>Ecdysozoa</taxon>
        <taxon>Arthropoda</taxon>
        <taxon>Hexapoda</taxon>
        <taxon>Insecta</taxon>
        <taxon>Pterygota</taxon>
        <taxon>Neoptera</taxon>
        <taxon>Endopterygota</taxon>
        <taxon>Lepidoptera</taxon>
        <taxon>Glossata</taxon>
        <taxon>Ditrysia</taxon>
        <taxon>Papilionoidea</taxon>
        <taxon>Pieridae</taxon>
        <taxon>Pierinae</taxon>
        <taxon>Leptosia</taxon>
    </lineage>
</organism>
<keyword evidence="4" id="KW-1185">Reference proteome</keyword>
<feature type="signal peptide" evidence="2">
    <location>
        <begin position="1"/>
        <end position="20"/>
    </location>
</feature>
<dbReference type="Proteomes" id="UP001497472">
    <property type="component" value="Unassembled WGS sequence"/>
</dbReference>